<dbReference type="Proteomes" id="UP000664859">
    <property type="component" value="Unassembled WGS sequence"/>
</dbReference>
<name>A0A836CNF8_9STRA</name>
<sequence length="149" mass="16064">MGTPAIRLFQGAHLPGDTGRGVAEAPSNCHYRNHCRQWRHQRRRRRLSQQSGNPGHTRSIPDVVDTKKPGMLSACVHTEAAVQQLGGSWRPGKMEGGKANFQKAFASWRTGRSQGEIPGCGGDTWRVEGAASLLCSTDGVRCAGVCKGV</sequence>
<feature type="region of interest" description="Disordered" evidence="1">
    <location>
        <begin position="40"/>
        <end position="64"/>
    </location>
</feature>
<proteinExistence type="predicted"/>
<evidence type="ECO:0000256" key="1">
    <source>
        <dbReference type="SAM" id="MobiDB-lite"/>
    </source>
</evidence>
<protein>
    <submittedName>
        <fullName evidence="2">Uncharacterized protein</fullName>
    </submittedName>
</protein>
<reference evidence="2" key="1">
    <citation type="submission" date="2021-02" db="EMBL/GenBank/DDBJ databases">
        <title>First Annotated Genome of the Yellow-green Alga Tribonema minus.</title>
        <authorList>
            <person name="Mahan K.M."/>
        </authorList>
    </citation>
    <scope>NUCLEOTIDE SEQUENCE</scope>
    <source>
        <strain evidence="2">UTEX B ZZ1240</strain>
    </source>
</reference>
<dbReference type="AlphaFoldDB" id="A0A836CNF8"/>
<comment type="caution">
    <text evidence="2">The sequence shown here is derived from an EMBL/GenBank/DDBJ whole genome shotgun (WGS) entry which is preliminary data.</text>
</comment>
<evidence type="ECO:0000313" key="2">
    <source>
        <dbReference type="EMBL" id="KAG5191693.1"/>
    </source>
</evidence>
<accession>A0A836CNF8</accession>
<keyword evidence="3" id="KW-1185">Reference proteome</keyword>
<organism evidence="2 3">
    <name type="scientific">Tribonema minus</name>
    <dbReference type="NCBI Taxonomy" id="303371"/>
    <lineage>
        <taxon>Eukaryota</taxon>
        <taxon>Sar</taxon>
        <taxon>Stramenopiles</taxon>
        <taxon>Ochrophyta</taxon>
        <taxon>PX clade</taxon>
        <taxon>Xanthophyceae</taxon>
        <taxon>Tribonematales</taxon>
        <taxon>Tribonemataceae</taxon>
        <taxon>Tribonema</taxon>
    </lineage>
</organism>
<gene>
    <name evidence="2" type="ORF">JKP88DRAFT_230781</name>
</gene>
<dbReference type="EMBL" id="JAFCMP010000015">
    <property type="protein sequence ID" value="KAG5191693.1"/>
    <property type="molecule type" value="Genomic_DNA"/>
</dbReference>
<evidence type="ECO:0000313" key="3">
    <source>
        <dbReference type="Proteomes" id="UP000664859"/>
    </source>
</evidence>